<protein>
    <recommendedName>
        <fullName evidence="4">Phosphoserine phosphatase</fullName>
        <ecNumber evidence="3">3.1.3.3</ecNumber>
    </recommendedName>
</protein>
<dbReference type="Gene3D" id="1.10.150.210">
    <property type="entry name" value="Phosphoserine phosphatase, domain 2"/>
    <property type="match status" value="1"/>
</dbReference>
<dbReference type="Pfam" id="PF00702">
    <property type="entry name" value="Hydrolase"/>
    <property type="match status" value="1"/>
</dbReference>
<evidence type="ECO:0000313" key="11">
    <source>
        <dbReference type="Proteomes" id="UP001217089"/>
    </source>
</evidence>
<dbReference type="Gene3D" id="3.40.50.1000">
    <property type="entry name" value="HAD superfamily/HAD-like"/>
    <property type="match status" value="2"/>
</dbReference>
<keyword evidence="7" id="KW-0378">Hydrolase</keyword>
<dbReference type="NCBIfam" id="TIGR01488">
    <property type="entry name" value="HAD-SF-IB"/>
    <property type="match status" value="1"/>
</dbReference>
<comment type="pathway">
    <text evidence="2">Amino-acid biosynthesis; L-serine biosynthesis; L-serine from 3-phospho-D-glycerate: step 3/3.</text>
</comment>
<evidence type="ECO:0000256" key="5">
    <source>
        <dbReference type="ARBA" id="ARBA00022605"/>
    </source>
</evidence>
<evidence type="ECO:0000256" key="7">
    <source>
        <dbReference type="ARBA" id="ARBA00022801"/>
    </source>
</evidence>
<dbReference type="SUPFAM" id="SSF56784">
    <property type="entry name" value="HAD-like"/>
    <property type="match status" value="1"/>
</dbReference>
<evidence type="ECO:0000256" key="8">
    <source>
        <dbReference type="ARBA" id="ARBA00022842"/>
    </source>
</evidence>
<keyword evidence="5" id="KW-0028">Amino-acid biosynthesis</keyword>
<evidence type="ECO:0000256" key="4">
    <source>
        <dbReference type="ARBA" id="ARBA00015196"/>
    </source>
</evidence>
<keyword evidence="11" id="KW-1185">Reference proteome</keyword>
<evidence type="ECO:0000256" key="9">
    <source>
        <dbReference type="ARBA" id="ARBA00023299"/>
    </source>
</evidence>
<reference evidence="10 11" key="1">
    <citation type="submission" date="2022-12" db="EMBL/GenBank/DDBJ databases">
        <title>Chromosome-level genome of Tegillarca granosa.</title>
        <authorList>
            <person name="Kim J."/>
        </authorList>
    </citation>
    <scope>NUCLEOTIDE SEQUENCE [LARGE SCALE GENOMIC DNA]</scope>
    <source>
        <strain evidence="10">Teg-2019</strain>
        <tissue evidence="10">Adductor muscle</tissue>
    </source>
</reference>
<evidence type="ECO:0000256" key="3">
    <source>
        <dbReference type="ARBA" id="ARBA00012640"/>
    </source>
</evidence>
<name>A0ABQ9E828_TEGGR</name>
<sequence length="203" mass="22375">MATCAAAKQIWRKASCVCFDVDSTLLIDEAIDELAKFCGVGKEVEEWTTRAMGGGISFREALNARLSIIKPSRQNVSDYINAHPPQFSPGIRDLVSRLHDRGTSVYLVSGGFQREYAGFDEEQPTSMSGGKKTVAEKLKNYYGYKTLVAIGDGATDMEAFPPADTFIGYGGNVVRQKVKDNAPWFVTDIQELINELENQCSDE</sequence>
<dbReference type="InterPro" id="IPR050582">
    <property type="entry name" value="HAD-like_SerB"/>
</dbReference>
<evidence type="ECO:0000256" key="2">
    <source>
        <dbReference type="ARBA" id="ARBA00005135"/>
    </source>
</evidence>
<evidence type="ECO:0000313" key="10">
    <source>
        <dbReference type="EMBL" id="KAJ8301506.1"/>
    </source>
</evidence>
<dbReference type="CDD" id="cd04309">
    <property type="entry name" value="HAD_PSP_eu"/>
    <property type="match status" value="1"/>
</dbReference>
<evidence type="ECO:0000256" key="6">
    <source>
        <dbReference type="ARBA" id="ARBA00022723"/>
    </source>
</evidence>
<dbReference type="PANTHER" id="PTHR43344:SF2">
    <property type="entry name" value="PHOSPHOSERINE PHOSPHATASE"/>
    <property type="match status" value="1"/>
</dbReference>
<dbReference type="InterPro" id="IPR023214">
    <property type="entry name" value="HAD_sf"/>
</dbReference>
<dbReference type="Proteomes" id="UP001217089">
    <property type="component" value="Unassembled WGS sequence"/>
</dbReference>
<gene>
    <name evidence="10" type="ORF">KUTeg_020493</name>
</gene>
<keyword evidence="9" id="KW-0718">Serine biosynthesis</keyword>
<organism evidence="10 11">
    <name type="scientific">Tegillarca granosa</name>
    <name type="common">Malaysian cockle</name>
    <name type="synonym">Anadara granosa</name>
    <dbReference type="NCBI Taxonomy" id="220873"/>
    <lineage>
        <taxon>Eukaryota</taxon>
        <taxon>Metazoa</taxon>
        <taxon>Spiralia</taxon>
        <taxon>Lophotrochozoa</taxon>
        <taxon>Mollusca</taxon>
        <taxon>Bivalvia</taxon>
        <taxon>Autobranchia</taxon>
        <taxon>Pteriomorphia</taxon>
        <taxon>Arcoida</taxon>
        <taxon>Arcoidea</taxon>
        <taxon>Arcidae</taxon>
        <taxon>Tegillarca</taxon>
    </lineage>
</organism>
<comment type="caution">
    <text evidence="10">The sequence shown here is derived from an EMBL/GenBank/DDBJ whole genome shotgun (WGS) entry which is preliminary data.</text>
</comment>
<dbReference type="EC" id="3.1.3.3" evidence="3"/>
<proteinExistence type="predicted"/>
<accession>A0ABQ9E828</accession>
<comment type="cofactor">
    <cofactor evidence="1">
        <name>Mg(2+)</name>
        <dbReference type="ChEBI" id="CHEBI:18420"/>
    </cofactor>
</comment>
<keyword evidence="8" id="KW-0460">Magnesium</keyword>
<dbReference type="PANTHER" id="PTHR43344">
    <property type="entry name" value="PHOSPHOSERINE PHOSPHATASE"/>
    <property type="match status" value="1"/>
</dbReference>
<evidence type="ECO:0000256" key="1">
    <source>
        <dbReference type="ARBA" id="ARBA00001946"/>
    </source>
</evidence>
<dbReference type="EMBL" id="JARBDR010000918">
    <property type="protein sequence ID" value="KAJ8301506.1"/>
    <property type="molecule type" value="Genomic_DNA"/>
</dbReference>
<keyword evidence="6" id="KW-0479">Metal-binding</keyword>
<dbReference type="InterPro" id="IPR036412">
    <property type="entry name" value="HAD-like_sf"/>
</dbReference>